<evidence type="ECO:0000313" key="1">
    <source>
        <dbReference type="EMBL" id="KYD26971.1"/>
    </source>
</evidence>
<sequence>MIIFLQKHHEKGYQYLFVKMHKNCHRIFTDLTGYSVGICEETCNM</sequence>
<dbReference type="EMBL" id="LQYW01000115">
    <property type="protein sequence ID" value="KYD26971.1"/>
    <property type="molecule type" value="Genomic_DNA"/>
</dbReference>
<protein>
    <submittedName>
        <fullName evidence="1">Uncharacterized protein</fullName>
    </submittedName>
</protein>
<proteinExistence type="predicted"/>
<dbReference type="AlphaFoldDB" id="A0A150MR97"/>
<name>A0A150MR97_9BACL</name>
<organism evidence="1 2">
    <name type="scientific">Parageobacillus toebii</name>
    <dbReference type="NCBI Taxonomy" id="153151"/>
    <lineage>
        <taxon>Bacteria</taxon>
        <taxon>Bacillati</taxon>
        <taxon>Bacillota</taxon>
        <taxon>Bacilli</taxon>
        <taxon>Bacillales</taxon>
        <taxon>Anoxybacillaceae</taxon>
        <taxon>Parageobacillus</taxon>
    </lineage>
</organism>
<reference evidence="1 2" key="1">
    <citation type="submission" date="2016-01" db="EMBL/GenBank/DDBJ databases">
        <title>Draft Genome Sequences of Seven Thermophilic Sporeformers Isolated from Foods.</title>
        <authorList>
            <person name="Berendsen E.M."/>
            <person name="Wells-Bennik M.H."/>
            <person name="Krawcyk A.O."/>
            <person name="De Jong A."/>
            <person name="Holsappel S."/>
            <person name="Eijlander R.T."/>
            <person name="Kuipers O.P."/>
        </authorList>
    </citation>
    <scope>NUCLEOTIDE SEQUENCE [LARGE SCALE GENOMIC DNA]</scope>
    <source>
        <strain evidence="1 2">B4110</strain>
    </source>
</reference>
<dbReference type="Proteomes" id="UP000075324">
    <property type="component" value="Unassembled WGS sequence"/>
</dbReference>
<evidence type="ECO:0000313" key="2">
    <source>
        <dbReference type="Proteomes" id="UP000075324"/>
    </source>
</evidence>
<gene>
    <name evidence="1" type="ORF">B4110_1916</name>
</gene>
<comment type="caution">
    <text evidence="1">The sequence shown here is derived from an EMBL/GenBank/DDBJ whole genome shotgun (WGS) entry which is preliminary data.</text>
</comment>
<accession>A0A150MR97</accession>